<comment type="cofactor">
    <cofactor evidence="1">
        <name>FAD</name>
        <dbReference type="ChEBI" id="CHEBI:57692"/>
    </cofactor>
</comment>
<organism evidence="6 7">
    <name type="scientific">Streptomyces actinomycinicus</name>
    <dbReference type="NCBI Taxonomy" id="1695166"/>
    <lineage>
        <taxon>Bacteria</taxon>
        <taxon>Bacillati</taxon>
        <taxon>Actinomycetota</taxon>
        <taxon>Actinomycetes</taxon>
        <taxon>Kitasatosporales</taxon>
        <taxon>Streptomycetaceae</taxon>
        <taxon>Streptomyces</taxon>
    </lineage>
</organism>
<comment type="caution">
    <text evidence="6">The sequence shown here is derived from an EMBL/GenBank/DDBJ whole genome shotgun (WGS) entry which is preliminary data.</text>
</comment>
<dbReference type="Pfam" id="PF21274">
    <property type="entry name" value="Rng_hyd_C"/>
    <property type="match status" value="1"/>
</dbReference>
<feature type="compositionally biased region" description="Acidic residues" evidence="4">
    <location>
        <begin position="427"/>
        <end position="441"/>
    </location>
</feature>
<evidence type="ECO:0000313" key="6">
    <source>
        <dbReference type="EMBL" id="MBL1086625.1"/>
    </source>
</evidence>
<keyword evidence="7" id="KW-1185">Reference proteome</keyword>
<dbReference type="Pfam" id="PF01494">
    <property type="entry name" value="FAD_binding_3"/>
    <property type="match status" value="1"/>
</dbReference>
<dbReference type="PANTHER" id="PTHR43004:SF19">
    <property type="entry name" value="BINDING MONOOXYGENASE, PUTATIVE (JCVI)-RELATED"/>
    <property type="match status" value="1"/>
</dbReference>
<feature type="domain" description="FAD-binding" evidence="5">
    <location>
        <begin position="19"/>
        <end position="358"/>
    </location>
</feature>
<evidence type="ECO:0000259" key="5">
    <source>
        <dbReference type="Pfam" id="PF01494"/>
    </source>
</evidence>
<dbReference type="GO" id="GO:0071949">
    <property type="term" value="F:FAD binding"/>
    <property type="evidence" value="ECO:0007669"/>
    <property type="project" value="InterPro"/>
</dbReference>
<dbReference type="RefSeq" id="WP_201843186.1">
    <property type="nucleotide sequence ID" value="NZ_JAERRK010000024.1"/>
</dbReference>
<dbReference type="InterPro" id="IPR036188">
    <property type="entry name" value="FAD/NAD-bd_sf"/>
</dbReference>
<dbReference type="Proteomes" id="UP000661858">
    <property type="component" value="Unassembled WGS sequence"/>
</dbReference>
<name>A0A937EQN1_9ACTN</name>
<dbReference type="InterPro" id="IPR050641">
    <property type="entry name" value="RIFMO-like"/>
</dbReference>
<keyword evidence="3" id="KW-0274">FAD</keyword>
<keyword evidence="6" id="KW-0503">Monooxygenase</keyword>
<proteinExistence type="predicted"/>
<dbReference type="AlphaFoldDB" id="A0A937EQN1"/>
<dbReference type="PANTHER" id="PTHR43004">
    <property type="entry name" value="TRK SYSTEM POTASSIUM UPTAKE PROTEIN"/>
    <property type="match status" value="1"/>
</dbReference>
<keyword evidence="6" id="KW-0560">Oxidoreductase</keyword>
<dbReference type="InterPro" id="IPR002938">
    <property type="entry name" value="FAD-bd"/>
</dbReference>
<dbReference type="Gene3D" id="3.30.9.10">
    <property type="entry name" value="D-Amino Acid Oxidase, subunit A, domain 2"/>
    <property type="match status" value="1"/>
</dbReference>
<evidence type="ECO:0000313" key="7">
    <source>
        <dbReference type="Proteomes" id="UP000661858"/>
    </source>
</evidence>
<dbReference type="SUPFAM" id="SSF51905">
    <property type="entry name" value="FAD/NAD(P)-binding domain"/>
    <property type="match status" value="1"/>
</dbReference>
<evidence type="ECO:0000256" key="3">
    <source>
        <dbReference type="ARBA" id="ARBA00022827"/>
    </source>
</evidence>
<gene>
    <name evidence="6" type="ORF">JK359_32495</name>
</gene>
<evidence type="ECO:0000256" key="4">
    <source>
        <dbReference type="SAM" id="MobiDB-lite"/>
    </source>
</evidence>
<evidence type="ECO:0000256" key="1">
    <source>
        <dbReference type="ARBA" id="ARBA00001974"/>
    </source>
</evidence>
<feature type="region of interest" description="Disordered" evidence="4">
    <location>
        <begin position="413"/>
        <end position="441"/>
    </location>
</feature>
<dbReference type="EMBL" id="JAERRK010000024">
    <property type="protein sequence ID" value="MBL1086625.1"/>
    <property type="molecule type" value="Genomic_DNA"/>
</dbReference>
<reference evidence="6" key="1">
    <citation type="submission" date="2021-01" db="EMBL/GenBank/DDBJ databases">
        <title>WGS of actinomycetes isolated from Thailand.</title>
        <authorList>
            <person name="Thawai C."/>
        </authorList>
    </citation>
    <scope>NUCLEOTIDE SEQUENCE</scope>
    <source>
        <strain evidence="6">RCU-197</strain>
    </source>
</reference>
<dbReference type="PRINTS" id="PR00420">
    <property type="entry name" value="RNGMNOXGNASE"/>
</dbReference>
<protein>
    <submittedName>
        <fullName evidence="6">FAD-dependent monooxygenase</fullName>
    </submittedName>
</protein>
<sequence length="558" mass="59337">MSRTAAARTRSEASLPEADTAVLIVGGGPAGLTARALLARWGVPSLLVERHRQLSPFPRSRLVNVRSMEIFRRLGLAERIAARAFAPEYGRVRFRDTLHGPDFATAAMAGVRAPVPESPVTGVVTSQDRLEPTLLGAADTPVRFGTGLIGLTEEADAVVASLAGRRGGAGTRVRARYVLAADGANSTVRGLLGIGTTGPGELGGFTTVVFDADLGRWCARQPAGVYFTPHGSIAPLYPEGGWAWFGPTPEDAPHADWSAVVEQTLGPGAGVRPEVVRVQHWVMNAFVADRFRHGRTLLAGDAAHAVPIIGGLGMNAGVADVHNLCWKLAGVLRGWADPGLLETYDTERRPVAHATLRQAVANARLMGRVQSRRHEQLRTGEADASPAEVPWSERYFAQLGLVLGVTYRSTAVLPGPDTRGPVHPPDADQDTAPDADQDTAPDEDAYANAEYVPTAAPGRRMPHLWLGRGRSTLDVCGEWFTLLTPDPAPWATDPGDSWPLRIEPLPKEHTGPCGLGPQGALLVRPDGHIAASWPEPPPGDDVLRQTLATLTGARPAGR</sequence>
<dbReference type="Gene3D" id="3.50.50.60">
    <property type="entry name" value="FAD/NAD(P)-binding domain"/>
    <property type="match status" value="1"/>
</dbReference>
<accession>A0A937EQN1</accession>
<dbReference type="Gene3D" id="3.40.30.120">
    <property type="match status" value="1"/>
</dbReference>
<evidence type="ECO:0000256" key="2">
    <source>
        <dbReference type="ARBA" id="ARBA00022630"/>
    </source>
</evidence>
<dbReference type="GO" id="GO:0016709">
    <property type="term" value="F:oxidoreductase activity, acting on paired donors, with incorporation or reduction of molecular oxygen, NAD(P)H as one donor, and incorporation of one atom of oxygen"/>
    <property type="evidence" value="ECO:0007669"/>
    <property type="project" value="UniProtKB-ARBA"/>
</dbReference>
<keyword evidence="2" id="KW-0285">Flavoprotein</keyword>